<evidence type="ECO:0000313" key="1">
    <source>
        <dbReference type="Proteomes" id="UP000095284"/>
    </source>
</evidence>
<name>A0A1I7SBB0_BURXY</name>
<dbReference type="AlphaFoldDB" id="A0A1I7SBB0"/>
<evidence type="ECO:0000313" key="2">
    <source>
        <dbReference type="WBParaSite" id="BXY_1030800.1"/>
    </source>
</evidence>
<proteinExistence type="predicted"/>
<reference evidence="2" key="1">
    <citation type="submission" date="2016-11" db="UniProtKB">
        <authorList>
            <consortium name="WormBaseParasite"/>
        </authorList>
    </citation>
    <scope>IDENTIFICATION</scope>
</reference>
<dbReference type="Proteomes" id="UP000095284">
    <property type="component" value="Unplaced"/>
</dbReference>
<dbReference type="WBParaSite" id="BXY_1030800.1">
    <property type="protein sequence ID" value="BXY_1030800.1"/>
    <property type="gene ID" value="BXY_1030800"/>
</dbReference>
<protein>
    <submittedName>
        <fullName evidence="2">Secreted protein</fullName>
    </submittedName>
</protein>
<organism evidence="1 2">
    <name type="scientific">Bursaphelenchus xylophilus</name>
    <name type="common">Pinewood nematode worm</name>
    <name type="synonym">Aphelenchoides xylophilus</name>
    <dbReference type="NCBI Taxonomy" id="6326"/>
    <lineage>
        <taxon>Eukaryota</taxon>
        <taxon>Metazoa</taxon>
        <taxon>Ecdysozoa</taxon>
        <taxon>Nematoda</taxon>
        <taxon>Chromadorea</taxon>
        <taxon>Rhabditida</taxon>
        <taxon>Tylenchina</taxon>
        <taxon>Tylenchomorpha</taxon>
        <taxon>Aphelenchoidea</taxon>
        <taxon>Aphelenchoididae</taxon>
        <taxon>Bursaphelenchus</taxon>
    </lineage>
</organism>
<sequence>MALARSSNWGCLAGTATRTFAVFGTLMSPKDTVFKENEGCPANVALSVLTVQTAFQAAPAIKELQDPAASSDPKVAPDFAVLQAIIRSPESA</sequence>
<accession>A0A1I7SBB0</accession>